<dbReference type="EMBL" id="JADQTO010000011">
    <property type="protein sequence ID" value="MBG0564466.1"/>
    <property type="molecule type" value="Genomic_DNA"/>
</dbReference>
<evidence type="ECO:0000313" key="2">
    <source>
        <dbReference type="EMBL" id="MBG0564466.1"/>
    </source>
</evidence>
<protein>
    <submittedName>
        <fullName evidence="2">ThuA domain-containing protein</fullName>
    </submittedName>
</protein>
<dbReference type="AlphaFoldDB" id="A0A931G0V5"/>
<dbReference type="Pfam" id="PF06283">
    <property type="entry name" value="ThuA"/>
    <property type="match status" value="1"/>
</dbReference>
<accession>A0A931G0V5</accession>
<reference evidence="2" key="1">
    <citation type="submission" date="2020-11" db="EMBL/GenBank/DDBJ databases">
        <title>Isolation and identification of active actinomycetes.</title>
        <authorList>
            <person name="Sun X."/>
        </authorList>
    </citation>
    <scope>NUCLEOTIDE SEQUENCE</scope>
    <source>
        <strain evidence="2">NEAU-A11</strain>
    </source>
</reference>
<dbReference type="SUPFAM" id="SSF52317">
    <property type="entry name" value="Class I glutamine amidotransferase-like"/>
    <property type="match status" value="1"/>
</dbReference>
<dbReference type="InterPro" id="IPR029062">
    <property type="entry name" value="Class_I_gatase-like"/>
</dbReference>
<evidence type="ECO:0000313" key="3">
    <source>
        <dbReference type="Proteomes" id="UP000598146"/>
    </source>
</evidence>
<dbReference type="Proteomes" id="UP000598146">
    <property type="component" value="Unassembled WGS sequence"/>
</dbReference>
<evidence type="ECO:0000259" key="1">
    <source>
        <dbReference type="Pfam" id="PF06283"/>
    </source>
</evidence>
<dbReference type="PANTHER" id="PTHR40469">
    <property type="entry name" value="SECRETED GLYCOSYL HYDROLASE"/>
    <property type="match status" value="1"/>
</dbReference>
<feature type="domain" description="ThuA-like" evidence="1">
    <location>
        <begin position="2"/>
        <end position="213"/>
    </location>
</feature>
<organism evidence="2 3">
    <name type="scientific">Actinoplanes aureus</name>
    <dbReference type="NCBI Taxonomy" id="2792083"/>
    <lineage>
        <taxon>Bacteria</taxon>
        <taxon>Bacillati</taxon>
        <taxon>Actinomycetota</taxon>
        <taxon>Actinomycetes</taxon>
        <taxon>Micromonosporales</taxon>
        <taxon>Micromonosporaceae</taxon>
        <taxon>Actinoplanes</taxon>
    </lineage>
</organism>
<comment type="caution">
    <text evidence="2">The sequence shown here is derived from an EMBL/GenBank/DDBJ whole genome shotgun (WGS) entry which is preliminary data.</text>
</comment>
<keyword evidence="3" id="KW-1185">Reference proteome</keyword>
<sequence>MRILVYSRTTEYRHESIPAGVAALTGLGRAHGFTVVATEDPAVLTPGELSAFAAVVFLSTSGEASGGPEGRAALEGYVRGGGGFAGIHSASASEYDWPFYGELVGAWFDQHPEPQPGRILVADRGHPATAHLPAVWERTDEWYDFRTRPRQVKVLLRLDETSYEGGRTGADHPLAWCHENLGGRSFYTALGHTAESYEEPAMLAHLLGGIQWAMPHVTLDDR</sequence>
<name>A0A931G0V5_9ACTN</name>
<dbReference type="Gene3D" id="3.40.50.880">
    <property type="match status" value="1"/>
</dbReference>
<gene>
    <name evidence="2" type="ORF">I4J89_23745</name>
</gene>
<proteinExistence type="predicted"/>
<dbReference type="RefSeq" id="WP_196416245.1">
    <property type="nucleotide sequence ID" value="NZ_JADQTO010000011.1"/>
</dbReference>
<dbReference type="InterPro" id="IPR029010">
    <property type="entry name" value="ThuA-like"/>
</dbReference>
<dbReference type="PANTHER" id="PTHR40469:SF2">
    <property type="entry name" value="GALACTOSE-BINDING DOMAIN-LIKE SUPERFAMILY PROTEIN"/>
    <property type="match status" value="1"/>
</dbReference>